<proteinExistence type="predicted"/>
<comment type="caution">
    <text evidence="1">The sequence shown here is derived from an EMBL/GenBank/DDBJ whole genome shotgun (WGS) entry which is preliminary data.</text>
</comment>
<evidence type="ECO:0000313" key="1">
    <source>
        <dbReference type="EMBL" id="KKN71472.1"/>
    </source>
</evidence>
<name>A0A0F9T902_9ZZZZ</name>
<gene>
    <name evidence="1" type="ORF">LCGC14_0420510</name>
</gene>
<dbReference type="AlphaFoldDB" id="A0A0F9T902"/>
<accession>A0A0F9T902</accession>
<dbReference type="EMBL" id="LAZR01000383">
    <property type="protein sequence ID" value="KKN71472.1"/>
    <property type="molecule type" value="Genomic_DNA"/>
</dbReference>
<protein>
    <submittedName>
        <fullName evidence="1">Uncharacterized protein</fullName>
    </submittedName>
</protein>
<sequence length="40" mass="4647">MIKVKCPDCEWSQFSDEMVGMTPCYRCNSTGYIIEPLIEE</sequence>
<organism evidence="1">
    <name type="scientific">marine sediment metagenome</name>
    <dbReference type="NCBI Taxonomy" id="412755"/>
    <lineage>
        <taxon>unclassified sequences</taxon>
        <taxon>metagenomes</taxon>
        <taxon>ecological metagenomes</taxon>
    </lineage>
</organism>
<reference evidence="1" key="1">
    <citation type="journal article" date="2015" name="Nature">
        <title>Complex archaea that bridge the gap between prokaryotes and eukaryotes.</title>
        <authorList>
            <person name="Spang A."/>
            <person name="Saw J.H."/>
            <person name="Jorgensen S.L."/>
            <person name="Zaremba-Niedzwiedzka K."/>
            <person name="Martijn J."/>
            <person name="Lind A.E."/>
            <person name="van Eijk R."/>
            <person name="Schleper C."/>
            <person name="Guy L."/>
            <person name="Ettema T.J."/>
        </authorList>
    </citation>
    <scope>NUCLEOTIDE SEQUENCE</scope>
</reference>